<evidence type="ECO:0000313" key="1">
    <source>
        <dbReference type="EMBL" id="KAK3683038.1"/>
    </source>
</evidence>
<gene>
    <name evidence="1" type="ORF">LTR37_020620</name>
</gene>
<dbReference type="EMBL" id="JAUTXU010000374">
    <property type="protein sequence ID" value="KAK3683038.1"/>
    <property type="molecule type" value="Genomic_DNA"/>
</dbReference>
<name>A0ACC3MDU1_9PEZI</name>
<evidence type="ECO:0000313" key="2">
    <source>
        <dbReference type="Proteomes" id="UP001281147"/>
    </source>
</evidence>
<comment type="caution">
    <text evidence="1">The sequence shown here is derived from an EMBL/GenBank/DDBJ whole genome shotgun (WGS) entry which is preliminary data.</text>
</comment>
<keyword evidence="2" id="KW-1185">Reference proteome</keyword>
<dbReference type="Proteomes" id="UP001281147">
    <property type="component" value="Unassembled WGS sequence"/>
</dbReference>
<accession>A0ACC3MDU1</accession>
<protein>
    <submittedName>
        <fullName evidence="1">Uncharacterized protein</fullName>
    </submittedName>
</protein>
<sequence length="331" mass="36730">MGPNDRVATRPLGKNGPQVPRIGLGLMVLSGMYSTPAPDADRLAFLDEAYKQGARFWDTADEYNDSEDLLGKWFAANPEKRQDIFLATKFAITTVFEDNKVVSHGVDSTPEYCRQAIKQSLKRLGVDFVDLYYIHRLDKVTPIEKTMEAMVELKNAGKIKRIGMSECSAHSLRRAHAVHPITAVQIEYSPFCRDIESPKIKLLETARELGVAVVCYSPLDNGILTGTIRSKEDFSKPGDLRFILPQLKQENLAHNKATPAQLVLAWLLSQGDDVFPIPGTTKAHRLQENLGSLTIPVASEDDKAIRELGENIKGGRFQEATCHAFADTPPL</sequence>
<organism evidence="1 2">
    <name type="scientific">Vermiconidia calcicola</name>
    <dbReference type="NCBI Taxonomy" id="1690605"/>
    <lineage>
        <taxon>Eukaryota</taxon>
        <taxon>Fungi</taxon>
        <taxon>Dikarya</taxon>
        <taxon>Ascomycota</taxon>
        <taxon>Pezizomycotina</taxon>
        <taxon>Dothideomycetes</taxon>
        <taxon>Dothideomycetidae</taxon>
        <taxon>Mycosphaerellales</taxon>
        <taxon>Extremaceae</taxon>
        <taxon>Vermiconidia</taxon>
    </lineage>
</organism>
<proteinExistence type="predicted"/>
<reference evidence="1" key="1">
    <citation type="submission" date="2023-07" db="EMBL/GenBank/DDBJ databases">
        <title>Black Yeasts Isolated from many extreme environments.</title>
        <authorList>
            <person name="Coleine C."/>
            <person name="Stajich J.E."/>
            <person name="Selbmann L."/>
        </authorList>
    </citation>
    <scope>NUCLEOTIDE SEQUENCE</scope>
    <source>
        <strain evidence="1">CCFEE 5714</strain>
    </source>
</reference>